<dbReference type="Proteomes" id="UP000036403">
    <property type="component" value="Unassembled WGS sequence"/>
</dbReference>
<dbReference type="AlphaFoldDB" id="A0A0J7KFZ1"/>
<dbReference type="OrthoDB" id="7550889at2759"/>
<reference evidence="1 2" key="1">
    <citation type="submission" date="2015-04" db="EMBL/GenBank/DDBJ databases">
        <title>Lasius niger genome sequencing.</title>
        <authorList>
            <person name="Konorov E.A."/>
            <person name="Nikitin M.A."/>
            <person name="Kirill M.V."/>
            <person name="Chang P."/>
        </authorList>
    </citation>
    <scope>NUCLEOTIDE SEQUENCE [LARGE SCALE GENOMIC DNA]</scope>
    <source>
        <tissue evidence="1">Whole</tissue>
    </source>
</reference>
<comment type="caution">
    <text evidence="1">The sequence shown here is derived from an EMBL/GenBank/DDBJ whole genome shotgun (WGS) entry which is preliminary data.</text>
</comment>
<keyword evidence="2" id="KW-1185">Reference proteome</keyword>
<protein>
    <submittedName>
        <fullName evidence="1">Uncharacterized protein</fullName>
    </submittedName>
</protein>
<name>A0A0J7KFZ1_LASNI</name>
<sequence>MSKRYLTEVGGGYLIYKRLNFQKVKGLNLLPPIPHIIPDIIPHIIPDIIPKEPSTIPPIENNNIPNLLNNASKQFGIEDILKGVLKRVQNANASCTKLYNEGRETVIQLSSALSSCLKERNNTLSANTNIKKLTDLASNVQRSLTEDVHNTLQCLQNPLNVASCLNPTKNLAGLNINELISAAISEVLTIYPLNLIGLLPDTIECYEKLTHEFNLEHFCGLVADTGNCIQSIIQILA</sequence>
<proteinExistence type="predicted"/>
<evidence type="ECO:0000313" key="1">
    <source>
        <dbReference type="EMBL" id="KMQ89197.1"/>
    </source>
</evidence>
<organism evidence="1 2">
    <name type="scientific">Lasius niger</name>
    <name type="common">Black garden ant</name>
    <dbReference type="NCBI Taxonomy" id="67767"/>
    <lineage>
        <taxon>Eukaryota</taxon>
        <taxon>Metazoa</taxon>
        <taxon>Ecdysozoa</taxon>
        <taxon>Arthropoda</taxon>
        <taxon>Hexapoda</taxon>
        <taxon>Insecta</taxon>
        <taxon>Pterygota</taxon>
        <taxon>Neoptera</taxon>
        <taxon>Endopterygota</taxon>
        <taxon>Hymenoptera</taxon>
        <taxon>Apocrita</taxon>
        <taxon>Aculeata</taxon>
        <taxon>Formicoidea</taxon>
        <taxon>Formicidae</taxon>
        <taxon>Formicinae</taxon>
        <taxon>Lasius</taxon>
        <taxon>Lasius</taxon>
    </lineage>
</organism>
<dbReference type="EMBL" id="LBMM01008041">
    <property type="protein sequence ID" value="KMQ89197.1"/>
    <property type="molecule type" value="Genomic_DNA"/>
</dbReference>
<dbReference type="PaxDb" id="67767-A0A0J7KFZ1"/>
<evidence type="ECO:0000313" key="2">
    <source>
        <dbReference type="Proteomes" id="UP000036403"/>
    </source>
</evidence>
<accession>A0A0J7KFZ1</accession>
<gene>
    <name evidence="1" type="ORF">RF55_11193</name>
</gene>